<dbReference type="SUPFAM" id="SSF51905">
    <property type="entry name" value="FAD/NAD(P)-binding domain"/>
    <property type="match status" value="1"/>
</dbReference>
<evidence type="ECO:0000256" key="2">
    <source>
        <dbReference type="ARBA" id="ARBA00023002"/>
    </source>
</evidence>
<protein>
    <submittedName>
        <fullName evidence="5">NAD(P)/FAD-dependent oxidoreductase</fullName>
    </submittedName>
</protein>
<proteinExistence type="predicted"/>
<evidence type="ECO:0000313" key="6">
    <source>
        <dbReference type="Proteomes" id="UP001180754"/>
    </source>
</evidence>
<dbReference type="InterPro" id="IPR036188">
    <property type="entry name" value="FAD/NAD-bd_sf"/>
</dbReference>
<dbReference type="PRINTS" id="PR00368">
    <property type="entry name" value="FADPNR"/>
</dbReference>
<evidence type="ECO:0000313" key="5">
    <source>
        <dbReference type="EMBL" id="MDT0546065.1"/>
    </source>
</evidence>
<comment type="catalytic activity">
    <reaction evidence="3">
        <text>[thioredoxin]-dithiol + NADP(+) = [thioredoxin]-disulfide + NADPH + H(+)</text>
        <dbReference type="Rhea" id="RHEA:20345"/>
        <dbReference type="Rhea" id="RHEA-COMP:10698"/>
        <dbReference type="Rhea" id="RHEA-COMP:10700"/>
        <dbReference type="ChEBI" id="CHEBI:15378"/>
        <dbReference type="ChEBI" id="CHEBI:29950"/>
        <dbReference type="ChEBI" id="CHEBI:50058"/>
        <dbReference type="ChEBI" id="CHEBI:57783"/>
        <dbReference type="ChEBI" id="CHEBI:58349"/>
        <dbReference type="EC" id="1.8.1.9"/>
    </reaction>
</comment>
<dbReference type="RefSeq" id="WP_311726560.1">
    <property type="nucleotide sequence ID" value="NZ_JAVRFD010000013.1"/>
</dbReference>
<name>A0ABU2XJF6_9ACTN</name>
<organism evidence="5 6">
    <name type="scientific">Streptomyces lonegramiae</name>
    <dbReference type="NCBI Taxonomy" id="3075524"/>
    <lineage>
        <taxon>Bacteria</taxon>
        <taxon>Bacillati</taxon>
        <taxon>Actinomycetota</taxon>
        <taxon>Actinomycetes</taxon>
        <taxon>Kitasatosporales</taxon>
        <taxon>Streptomycetaceae</taxon>
        <taxon>Streptomyces</taxon>
    </lineage>
</organism>
<dbReference type="Pfam" id="PF07992">
    <property type="entry name" value="Pyr_redox_2"/>
    <property type="match status" value="1"/>
</dbReference>
<dbReference type="PANTHER" id="PTHR48105">
    <property type="entry name" value="THIOREDOXIN REDUCTASE 1-RELATED-RELATED"/>
    <property type="match status" value="1"/>
</dbReference>
<dbReference type="InterPro" id="IPR050097">
    <property type="entry name" value="Ferredoxin-NADP_redctase_2"/>
</dbReference>
<feature type="domain" description="FAD/NAD(P)-binding" evidence="4">
    <location>
        <begin position="10"/>
        <end position="293"/>
    </location>
</feature>
<dbReference type="Proteomes" id="UP001180754">
    <property type="component" value="Unassembled WGS sequence"/>
</dbReference>
<comment type="caution">
    <text evidence="5">The sequence shown here is derived from an EMBL/GenBank/DDBJ whole genome shotgun (WGS) entry which is preliminary data.</text>
</comment>
<keyword evidence="6" id="KW-1185">Reference proteome</keyword>
<dbReference type="EMBL" id="JAVRFD010000013">
    <property type="protein sequence ID" value="MDT0546065.1"/>
    <property type="molecule type" value="Genomic_DNA"/>
</dbReference>
<keyword evidence="2" id="KW-0560">Oxidoreductase</keyword>
<accession>A0ABU2XJF6</accession>
<evidence type="ECO:0000256" key="1">
    <source>
        <dbReference type="ARBA" id="ARBA00022630"/>
    </source>
</evidence>
<evidence type="ECO:0000256" key="3">
    <source>
        <dbReference type="ARBA" id="ARBA00048132"/>
    </source>
</evidence>
<evidence type="ECO:0000259" key="4">
    <source>
        <dbReference type="Pfam" id="PF07992"/>
    </source>
</evidence>
<sequence length="360" mass="37139">MSEHKVSDEFDVVVVGGGVAGLSGALTLARARRSVLVIDSGEPRNAPAAAAHGLLSRDGVPPLELLRIGREEVVGYGGRILSDRAVSARRAEGGFAVEAGSGRVFRARRLLVTTGLVDEVPEVPGLRERWGRDVLHCPYCHGWEVRDAPIGVLGGSPLSVHQALLFRQWSPRVTLFLHTGGDLAEEEWERLAARGIAVVDGEVTGLDVVEDRLAGVLLASGRRVAVEALAVGPRMVARGEVLAGLGLSAVEHPMGVGTCVASDASGLTEAAGVWVAGNVTDPTAGVPVAQAAGVQAAAAINADLVNADTEAAVARRRAAVSGGSGGVFSAVAEAEVAARVLGERRHGLDPLRRSEGPARP</sequence>
<reference evidence="5" key="1">
    <citation type="submission" date="2024-05" db="EMBL/GenBank/DDBJ databases">
        <title>30 novel species of actinomycetes from the DSMZ collection.</title>
        <authorList>
            <person name="Nouioui I."/>
        </authorList>
    </citation>
    <scope>NUCLEOTIDE SEQUENCE</scope>
    <source>
        <strain evidence="5">DSM 41529</strain>
    </source>
</reference>
<dbReference type="InterPro" id="IPR023753">
    <property type="entry name" value="FAD/NAD-binding_dom"/>
</dbReference>
<keyword evidence="1" id="KW-0285">Flavoprotein</keyword>
<dbReference type="Gene3D" id="3.50.50.60">
    <property type="entry name" value="FAD/NAD(P)-binding domain"/>
    <property type="match status" value="2"/>
</dbReference>
<gene>
    <name evidence="5" type="ORF">RND15_25615</name>
</gene>
<dbReference type="PRINTS" id="PR00469">
    <property type="entry name" value="PNDRDTASEII"/>
</dbReference>